<dbReference type="InterPro" id="IPR006311">
    <property type="entry name" value="TAT_signal"/>
</dbReference>
<keyword evidence="9" id="KW-1185">Reference proteome</keyword>
<proteinExistence type="predicted"/>
<dbReference type="PANTHER" id="PTHR43400">
    <property type="entry name" value="FUMARATE REDUCTASE"/>
    <property type="match status" value="1"/>
</dbReference>
<reference evidence="8 9" key="1">
    <citation type="submission" date="2012-08" db="EMBL/GenBank/DDBJ databases">
        <title>The Genome Sequence of Slackia piriformis YIT 12062.</title>
        <authorList>
            <consortium name="The Broad Institute Genome Sequencing Platform"/>
            <person name="Earl A."/>
            <person name="Ward D."/>
            <person name="Feldgarden M."/>
            <person name="Gevers D."/>
            <person name="Morotomi M."/>
            <person name="Walker B."/>
            <person name="Young S.K."/>
            <person name="Zeng Q."/>
            <person name="Gargeya S."/>
            <person name="Fitzgerald M."/>
            <person name="Haas B."/>
            <person name="Abouelleil A."/>
            <person name="Alvarado L."/>
            <person name="Arachchi H.M."/>
            <person name="Berlin A.M."/>
            <person name="Chapman S.B."/>
            <person name="Goldberg J."/>
            <person name="Griggs A."/>
            <person name="Gujja S."/>
            <person name="Hansen M."/>
            <person name="Howarth C."/>
            <person name="Imamovic A."/>
            <person name="Larimer J."/>
            <person name="McCowen C."/>
            <person name="Montmayeur A."/>
            <person name="Murphy C."/>
            <person name="Neiman D."/>
            <person name="Pearson M."/>
            <person name="Priest M."/>
            <person name="Roberts A."/>
            <person name="Saif S."/>
            <person name="Shea T."/>
            <person name="Sisk P."/>
            <person name="Sykes S."/>
            <person name="Wortman J."/>
            <person name="Nusbaum C."/>
            <person name="Birren B."/>
        </authorList>
    </citation>
    <scope>NUCLEOTIDE SEQUENCE [LARGE SCALE GENOMIC DNA]</scope>
    <source>
        <strain evidence="8 9">YIT 12062</strain>
    </source>
</reference>
<name>K0ZBF0_9ACTN</name>
<evidence type="ECO:0000256" key="3">
    <source>
        <dbReference type="ARBA" id="ARBA00022827"/>
    </source>
</evidence>
<keyword evidence="3" id="KW-0274">FAD</keyword>
<dbReference type="Gene3D" id="3.50.50.60">
    <property type="entry name" value="FAD/NAD(P)-binding domain"/>
    <property type="match status" value="1"/>
</dbReference>
<dbReference type="InterPro" id="IPR050315">
    <property type="entry name" value="FAD-oxidoreductase_2"/>
</dbReference>
<dbReference type="InterPro" id="IPR036188">
    <property type="entry name" value="FAD/NAD-bd_sf"/>
</dbReference>
<sequence>MSIHQPQIDRRSFLTGTAATVGIATIAGLAGCAPSQAKPETKDAGETGSEAGTETPSWLGAAPEISDADCVETLDFEVVVVGAGTSGYFAAASAAESGAKTLLIEKSGQGSSIRSSALGAVGSKLQQEHGVDIDVMDIVTDMDHYALGQINARLVRLWAEKSGEAIDWYTDLMNESGMEVQLEWNMPEGTRYKEWPTGHGTNGEYPSREGDVAEIIDAYITSFEGCEERFNTPMIRLIVENGRVVGLYAENSDGDPIRVNASKGVIVATGGYAYNQDMYSTLQPERLSCLGTFDAFPNCVGDGIKALMWEGAKLDPVHTSLTFNRCLLTAEQESGDPYSVGSDYGYYFFSSQPFLRVDANGERFHNESAPYDFVMNAMTKYPEGQRTWHQVWDANWQENVQRFHTVGCSTICYREGADHDAFPTMMDDWIGPEMESFVEAGYIVKADTLEELADKLGFENEKKKAFLVTCERQNENFDAQADPDFGKEAFRLSELRTAPFYATVKSCALTLCTLDGIVVNEKCQPYGSDGNVIEGVRVVGNDQGCFYAGTYPNQAAGLNAGRCATFGRMVGKELAEA</sequence>
<keyword evidence="6" id="KW-0812">Transmembrane</keyword>
<dbReference type="AlphaFoldDB" id="K0ZBF0"/>
<keyword evidence="4" id="KW-0560">Oxidoreductase</keyword>
<gene>
    <name evidence="8" type="ORF">HMPREF9451_00379</name>
</gene>
<protein>
    <recommendedName>
        <fullName evidence="7">FAD-dependent oxidoreductase 2 FAD-binding domain-containing protein</fullName>
    </recommendedName>
</protein>
<dbReference type="RefSeq" id="WP_009138614.1">
    <property type="nucleotide sequence ID" value="NZ_JH815198.1"/>
</dbReference>
<dbReference type="EMBL" id="ADMD01000001">
    <property type="protein sequence ID" value="EJZ84775.1"/>
    <property type="molecule type" value="Genomic_DNA"/>
</dbReference>
<feature type="transmembrane region" description="Helical" evidence="6">
    <location>
        <begin position="12"/>
        <end position="31"/>
    </location>
</feature>
<dbReference type="Pfam" id="PF00890">
    <property type="entry name" value="FAD_binding_2"/>
    <property type="match status" value="1"/>
</dbReference>
<evidence type="ECO:0000259" key="7">
    <source>
        <dbReference type="Pfam" id="PF00890"/>
    </source>
</evidence>
<dbReference type="InParanoid" id="K0ZBF0"/>
<evidence type="ECO:0000256" key="1">
    <source>
        <dbReference type="ARBA" id="ARBA00001974"/>
    </source>
</evidence>
<dbReference type="SUPFAM" id="SSF56425">
    <property type="entry name" value="Succinate dehydrogenase/fumarate reductase flavoprotein, catalytic domain"/>
    <property type="match status" value="1"/>
</dbReference>
<keyword evidence="6" id="KW-0472">Membrane</keyword>
<dbReference type="PANTHER" id="PTHR43400:SF10">
    <property type="entry name" value="3-OXOSTEROID 1-DEHYDROGENASE"/>
    <property type="match status" value="1"/>
</dbReference>
<dbReference type="InterPro" id="IPR003953">
    <property type="entry name" value="FAD-dep_OxRdtase_2_FAD-bd"/>
</dbReference>
<feature type="domain" description="FAD-dependent oxidoreductase 2 FAD-binding" evidence="7">
    <location>
        <begin position="78"/>
        <end position="558"/>
    </location>
</feature>
<dbReference type="Proteomes" id="UP000006069">
    <property type="component" value="Unassembled WGS sequence"/>
</dbReference>
<feature type="region of interest" description="Disordered" evidence="5">
    <location>
        <begin position="33"/>
        <end position="62"/>
    </location>
</feature>
<comment type="caution">
    <text evidence="8">The sequence shown here is derived from an EMBL/GenBank/DDBJ whole genome shotgun (WGS) entry which is preliminary data.</text>
</comment>
<dbReference type="Gene3D" id="3.90.700.10">
    <property type="entry name" value="Succinate dehydrogenase/fumarate reductase flavoprotein, catalytic domain"/>
    <property type="match status" value="1"/>
</dbReference>
<evidence type="ECO:0000313" key="8">
    <source>
        <dbReference type="EMBL" id="EJZ84775.1"/>
    </source>
</evidence>
<keyword evidence="6" id="KW-1133">Transmembrane helix</keyword>
<evidence type="ECO:0000256" key="2">
    <source>
        <dbReference type="ARBA" id="ARBA00022630"/>
    </source>
</evidence>
<dbReference type="GO" id="GO:0033765">
    <property type="term" value="F:steroid dehydrogenase activity, acting on the CH-CH group of donors"/>
    <property type="evidence" value="ECO:0007669"/>
    <property type="project" value="UniProtKB-ARBA"/>
</dbReference>
<dbReference type="HOGENOM" id="CLU_011398_4_3_11"/>
<evidence type="ECO:0000256" key="5">
    <source>
        <dbReference type="SAM" id="MobiDB-lite"/>
    </source>
</evidence>
<organism evidence="8 9">
    <name type="scientific">Slackia piriformis YIT 12062</name>
    <dbReference type="NCBI Taxonomy" id="742818"/>
    <lineage>
        <taxon>Bacteria</taxon>
        <taxon>Bacillati</taxon>
        <taxon>Actinomycetota</taxon>
        <taxon>Coriobacteriia</taxon>
        <taxon>Eggerthellales</taxon>
        <taxon>Eggerthellaceae</taxon>
        <taxon>Slackia</taxon>
    </lineage>
</organism>
<accession>K0ZBF0</accession>
<evidence type="ECO:0000256" key="6">
    <source>
        <dbReference type="SAM" id="Phobius"/>
    </source>
</evidence>
<comment type="cofactor">
    <cofactor evidence="1">
        <name>FAD</name>
        <dbReference type="ChEBI" id="CHEBI:57692"/>
    </cofactor>
</comment>
<dbReference type="GO" id="GO:0008202">
    <property type="term" value="P:steroid metabolic process"/>
    <property type="evidence" value="ECO:0007669"/>
    <property type="project" value="UniProtKB-ARBA"/>
</dbReference>
<dbReference type="PATRIC" id="fig|742818.3.peg.421"/>
<dbReference type="PROSITE" id="PS51318">
    <property type="entry name" value="TAT"/>
    <property type="match status" value="1"/>
</dbReference>
<dbReference type="SUPFAM" id="SSF51905">
    <property type="entry name" value="FAD/NAD(P)-binding domain"/>
    <property type="match status" value="1"/>
</dbReference>
<dbReference type="InterPro" id="IPR027477">
    <property type="entry name" value="Succ_DH/fumarate_Rdtase_cat_sf"/>
</dbReference>
<evidence type="ECO:0000313" key="9">
    <source>
        <dbReference type="Proteomes" id="UP000006069"/>
    </source>
</evidence>
<evidence type="ECO:0000256" key="4">
    <source>
        <dbReference type="ARBA" id="ARBA00023002"/>
    </source>
</evidence>
<dbReference type="eggNOG" id="COG1053">
    <property type="taxonomic scope" value="Bacteria"/>
</dbReference>
<keyword evidence="2" id="KW-0285">Flavoprotein</keyword>